<sequence>MSLLQRFTVVSLILTVLLGILFGEIAARIATDYALRRQAHAFAVYVSEFAAPRLVPKDFLSPAENVRAQFEFTLRSLIGRANIVHITVWNRNGEVLYSDGATQVGTAQPVSGPILRALDGTLTWRFVPPSEDAAAAGHRMEVFVPVVVSADTRPVAVYHVISDLTDLEPTLIRITWAMRGSVVFGVLLLYLALFTIVRKASRELEGQQGALRHAFMGIIRSLANAVEARDKYTGDHQLRVTEHCEAIIHEMGLDKMIVAEVQVVALLHDVGKIGIRDEILSKNGKLSPEEWEVMRRHSIMGYEILAPVPIPESAKLAIRHSHERWDGTGYPDGLAGNEIPIAARVVFVADAYEAMISDRSYRRAMSPLRAIEEIQRGAGTQFDPEVVDAFLRIMRRQTGAMRPLRSGHRRAEHRDLVQRISARIAAQFSAPSPNGQDHEPADTPLESRPPKF</sequence>
<dbReference type="InterPro" id="IPR052020">
    <property type="entry name" value="Cyclic_di-GMP/3'3'-cGAMP_PDE"/>
</dbReference>
<dbReference type="Proteomes" id="UP000318834">
    <property type="component" value="Unassembled WGS sequence"/>
</dbReference>
<dbReference type="CDD" id="cd00077">
    <property type="entry name" value="HDc"/>
    <property type="match status" value="1"/>
</dbReference>
<reference evidence="4 5" key="1">
    <citation type="journal article" date="2019" name="Nat. Microbiol.">
        <title>Mediterranean grassland soil C-N compound turnover is dependent on rainfall and depth, and is mediated by genomically divergent microorganisms.</title>
        <authorList>
            <person name="Diamond S."/>
            <person name="Andeer P.F."/>
            <person name="Li Z."/>
            <person name="Crits-Christoph A."/>
            <person name="Burstein D."/>
            <person name="Anantharaman K."/>
            <person name="Lane K.R."/>
            <person name="Thomas B.C."/>
            <person name="Pan C."/>
            <person name="Northen T.R."/>
            <person name="Banfield J.F."/>
        </authorList>
    </citation>
    <scope>NUCLEOTIDE SEQUENCE [LARGE SCALE GENOMIC DNA]</scope>
    <source>
        <strain evidence="4">NP_8</strain>
    </source>
</reference>
<dbReference type="PROSITE" id="PS51832">
    <property type="entry name" value="HD_GYP"/>
    <property type="match status" value="1"/>
</dbReference>
<evidence type="ECO:0000313" key="4">
    <source>
        <dbReference type="EMBL" id="TMI76270.1"/>
    </source>
</evidence>
<dbReference type="PANTHER" id="PTHR45228:SF4">
    <property type="entry name" value="LIPOPROTEIN"/>
    <property type="match status" value="1"/>
</dbReference>
<dbReference type="AlphaFoldDB" id="A0A537IY88"/>
<keyword evidence="2" id="KW-0472">Membrane</keyword>
<organism evidence="4 5">
    <name type="scientific">Candidatus Segetimicrobium genomatis</name>
    <dbReference type="NCBI Taxonomy" id="2569760"/>
    <lineage>
        <taxon>Bacteria</taxon>
        <taxon>Bacillati</taxon>
        <taxon>Candidatus Sysuimicrobiota</taxon>
        <taxon>Candidatus Sysuimicrobiia</taxon>
        <taxon>Candidatus Sysuimicrobiales</taxon>
        <taxon>Candidatus Segetimicrobiaceae</taxon>
        <taxon>Candidatus Segetimicrobium</taxon>
    </lineage>
</organism>
<gene>
    <name evidence="4" type="ORF">E6H05_04030</name>
</gene>
<dbReference type="InterPro" id="IPR003607">
    <property type="entry name" value="HD/PDEase_dom"/>
</dbReference>
<keyword evidence="2" id="KW-1133">Transmembrane helix</keyword>
<dbReference type="Pfam" id="PF13487">
    <property type="entry name" value="HD_5"/>
    <property type="match status" value="1"/>
</dbReference>
<evidence type="ECO:0000259" key="3">
    <source>
        <dbReference type="PROSITE" id="PS51832"/>
    </source>
</evidence>
<name>A0A537IY88_9BACT</name>
<evidence type="ECO:0000313" key="5">
    <source>
        <dbReference type="Proteomes" id="UP000318834"/>
    </source>
</evidence>
<feature type="domain" description="HD-GYP" evidence="3">
    <location>
        <begin position="211"/>
        <end position="406"/>
    </location>
</feature>
<accession>A0A537IY88</accession>
<evidence type="ECO:0000256" key="1">
    <source>
        <dbReference type="SAM" id="MobiDB-lite"/>
    </source>
</evidence>
<dbReference type="PANTHER" id="PTHR45228">
    <property type="entry name" value="CYCLIC DI-GMP PHOSPHODIESTERASE TM_0186-RELATED"/>
    <property type="match status" value="1"/>
</dbReference>
<dbReference type="SUPFAM" id="SSF109604">
    <property type="entry name" value="HD-domain/PDEase-like"/>
    <property type="match status" value="1"/>
</dbReference>
<protein>
    <submittedName>
        <fullName evidence="4">HD-GYP domain-containing protein</fullName>
    </submittedName>
</protein>
<dbReference type="SMART" id="SM00471">
    <property type="entry name" value="HDc"/>
    <property type="match status" value="1"/>
</dbReference>
<dbReference type="Gene3D" id="1.10.3210.10">
    <property type="entry name" value="Hypothetical protein af1432"/>
    <property type="match status" value="1"/>
</dbReference>
<feature type="transmembrane region" description="Helical" evidence="2">
    <location>
        <begin position="176"/>
        <end position="197"/>
    </location>
</feature>
<comment type="caution">
    <text evidence="4">The sequence shown here is derived from an EMBL/GenBank/DDBJ whole genome shotgun (WGS) entry which is preliminary data.</text>
</comment>
<feature type="region of interest" description="Disordered" evidence="1">
    <location>
        <begin position="428"/>
        <end position="452"/>
    </location>
</feature>
<dbReference type="InterPro" id="IPR037522">
    <property type="entry name" value="HD_GYP_dom"/>
</dbReference>
<keyword evidence="2" id="KW-0812">Transmembrane</keyword>
<proteinExistence type="predicted"/>
<evidence type="ECO:0000256" key="2">
    <source>
        <dbReference type="SAM" id="Phobius"/>
    </source>
</evidence>
<dbReference type="EMBL" id="VBAP01000026">
    <property type="protein sequence ID" value="TMI76270.1"/>
    <property type="molecule type" value="Genomic_DNA"/>
</dbReference>